<accession>A0A443ZS21</accession>
<dbReference type="Proteomes" id="UP000288983">
    <property type="component" value="Unassembled WGS sequence"/>
</dbReference>
<evidence type="ECO:0000313" key="2">
    <source>
        <dbReference type="Proteomes" id="UP000288983"/>
    </source>
</evidence>
<comment type="caution">
    <text evidence="1">The sequence shown here is derived from an EMBL/GenBank/DDBJ whole genome shotgun (WGS) entry which is preliminary data.</text>
</comment>
<reference evidence="1 2" key="1">
    <citation type="submission" date="2018-06" db="EMBL/GenBank/DDBJ databases">
        <title>Bacteria isolated from soil of Wuhan.</title>
        <authorList>
            <person name="Wei X."/>
            <person name="Chunhua H."/>
        </authorList>
    </citation>
    <scope>NUCLEOTIDE SEQUENCE [LARGE SCALE GENOMIC DNA]</scope>
    <source>
        <strain evidence="2">xwS2</strain>
    </source>
</reference>
<organism evidence="1 2">
    <name type="scientific">Pseudomonas alkylphenolica</name>
    <dbReference type="NCBI Taxonomy" id="237609"/>
    <lineage>
        <taxon>Bacteria</taxon>
        <taxon>Pseudomonadati</taxon>
        <taxon>Pseudomonadota</taxon>
        <taxon>Gammaproteobacteria</taxon>
        <taxon>Pseudomonadales</taxon>
        <taxon>Pseudomonadaceae</taxon>
        <taxon>Pseudomonas</taxon>
    </lineage>
</organism>
<proteinExistence type="predicted"/>
<evidence type="ECO:0000313" key="1">
    <source>
        <dbReference type="EMBL" id="RWU22193.1"/>
    </source>
</evidence>
<protein>
    <submittedName>
        <fullName evidence="1">Uncharacterized protein</fullName>
    </submittedName>
</protein>
<gene>
    <name evidence="1" type="ORF">DM813_13495</name>
</gene>
<dbReference type="AlphaFoldDB" id="A0A443ZS21"/>
<dbReference type="EMBL" id="QJRG01000044">
    <property type="protein sequence ID" value="RWU22193.1"/>
    <property type="molecule type" value="Genomic_DNA"/>
</dbReference>
<sequence length="95" mass="10175">MREALDQLDEDETNFMECFQGEITEVLGGASQAMGVGKDRLSQGLKQVEGSLRALEQLYQRKYGGYLRIALGGGASVPKVQEVCRAGETGSFSGG</sequence>
<name>A0A443ZS21_9PSED</name>